<evidence type="ECO:0000259" key="3">
    <source>
        <dbReference type="Pfam" id="PF01569"/>
    </source>
</evidence>
<dbReference type="KEGG" id="nao:Y958_08745"/>
<protein>
    <recommendedName>
        <fullName evidence="3">Phosphatidic acid phosphatase type 2/haloperoxidase domain-containing protein</fullName>
    </recommendedName>
</protein>
<reference evidence="4 5" key="1">
    <citation type="submission" date="2017-06" db="EMBL/GenBank/DDBJ databases">
        <title>Complete genome sequence of Nitrospirillum amazonense strain CBAmC, an endophytic nitrogen-fixing and plant growth-promoting bacterium, isolated from sugarcane.</title>
        <authorList>
            <person name="Schwab S."/>
            <person name="dos Santos Teixeira K.R."/>
            <person name="Simoes Araujo J.L."/>
            <person name="Soares Vidal M."/>
            <person name="Borges de Freitas H.R."/>
            <person name="Rivello Crivelaro A.L."/>
            <person name="Bueno de Camargo Nunes A."/>
            <person name="dos Santos C.M."/>
            <person name="Palmeira da Silva Rosa D."/>
            <person name="da Silva Padilha D."/>
            <person name="da Silva E."/>
            <person name="Araujo Terra L."/>
            <person name="Soares Mendes V."/>
            <person name="Farinelli L."/>
            <person name="Magalhaes Cruz L."/>
            <person name="Baldani J.I."/>
        </authorList>
    </citation>
    <scope>NUCLEOTIDE SEQUENCE [LARGE SCALE GENOMIC DNA]</scope>
    <source>
        <strain evidence="4 5">CBAmC</strain>
    </source>
</reference>
<dbReference type="AlphaFoldDB" id="A0A248JQU9"/>
<dbReference type="Pfam" id="PF01569">
    <property type="entry name" value="PAP2"/>
    <property type="match status" value="1"/>
</dbReference>
<organism evidence="4 5">
    <name type="scientific">Nitrospirillum viridazoti CBAmc</name>
    <dbReference type="NCBI Taxonomy" id="1441467"/>
    <lineage>
        <taxon>Bacteria</taxon>
        <taxon>Pseudomonadati</taxon>
        <taxon>Pseudomonadota</taxon>
        <taxon>Alphaproteobacteria</taxon>
        <taxon>Rhodospirillales</taxon>
        <taxon>Azospirillaceae</taxon>
        <taxon>Nitrospirillum</taxon>
        <taxon>Nitrospirillum viridazoti</taxon>
    </lineage>
</organism>
<dbReference type="CDD" id="cd03396">
    <property type="entry name" value="PAP2_like_6"/>
    <property type="match status" value="1"/>
</dbReference>
<dbReference type="InterPro" id="IPR036938">
    <property type="entry name" value="PAP2/HPO_sf"/>
</dbReference>
<dbReference type="Proteomes" id="UP000197153">
    <property type="component" value="Chromosome 1"/>
</dbReference>
<accession>A0A248JQU9</accession>
<feature type="transmembrane region" description="Helical" evidence="2">
    <location>
        <begin position="244"/>
        <end position="265"/>
    </location>
</feature>
<evidence type="ECO:0000313" key="4">
    <source>
        <dbReference type="EMBL" id="ASG20890.1"/>
    </source>
</evidence>
<keyword evidence="2" id="KW-0812">Transmembrane</keyword>
<proteinExistence type="predicted"/>
<keyword evidence="2" id="KW-0472">Membrane</keyword>
<feature type="transmembrane region" description="Helical" evidence="2">
    <location>
        <begin position="77"/>
        <end position="108"/>
    </location>
</feature>
<evidence type="ECO:0000313" key="5">
    <source>
        <dbReference type="Proteomes" id="UP000197153"/>
    </source>
</evidence>
<dbReference type="InterPro" id="IPR000326">
    <property type="entry name" value="PAP2/HPO"/>
</dbReference>
<gene>
    <name evidence="4" type="ORF">Y958_08745</name>
</gene>
<keyword evidence="5" id="KW-1185">Reference proteome</keyword>
<dbReference type="EMBL" id="CP022110">
    <property type="protein sequence ID" value="ASG20890.1"/>
    <property type="molecule type" value="Genomic_DNA"/>
</dbReference>
<feature type="domain" description="Phosphatidic acid phosphatase type 2/haloperoxidase" evidence="3">
    <location>
        <begin position="164"/>
        <end position="290"/>
    </location>
</feature>
<evidence type="ECO:0000256" key="1">
    <source>
        <dbReference type="SAM" id="MobiDB-lite"/>
    </source>
</evidence>
<evidence type="ECO:0000256" key="2">
    <source>
        <dbReference type="SAM" id="Phobius"/>
    </source>
</evidence>
<feature type="transmembrane region" description="Helical" evidence="2">
    <location>
        <begin position="128"/>
        <end position="149"/>
    </location>
</feature>
<name>A0A248JQU9_9PROT</name>
<sequence length="305" mass="32252">MGTPPSGDPNRTKSTGTVPSYRGGNAAWQRPKLAGTLALAAYAEVTAPPSNGMCGRVRPLILPDRPAAMPSPTLPRVLSFVALTGLAALLAYATVSPTLDLAAAGWFWTPQGGFAWRADPVANLLHEAVQVGARVMAGVLVLGTAWTAWRRRPLLGADVRAWGFLLLSLAIGPGLLGNAVLKDHWHRARPVQVVEFGGAAPYTPPVLPAPKANCGRNCSFVSGDAVLAFFLHSFAYTARRRQRLWLYGGLGVGAGAGLLRIGMGGHFFSDVMYAGLLAVLTSALLHAALYGRRATLALWCRWLPG</sequence>
<feature type="region of interest" description="Disordered" evidence="1">
    <location>
        <begin position="1"/>
        <end position="25"/>
    </location>
</feature>
<dbReference type="SUPFAM" id="SSF48317">
    <property type="entry name" value="Acid phosphatase/Vanadium-dependent haloperoxidase"/>
    <property type="match status" value="1"/>
</dbReference>
<dbReference type="Gene3D" id="1.20.144.10">
    <property type="entry name" value="Phosphatidic acid phosphatase type 2/haloperoxidase"/>
    <property type="match status" value="2"/>
</dbReference>
<keyword evidence="2" id="KW-1133">Transmembrane helix</keyword>
<feature type="transmembrane region" description="Helical" evidence="2">
    <location>
        <begin position="271"/>
        <end position="291"/>
    </location>
</feature>
<feature type="transmembrane region" description="Helical" evidence="2">
    <location>
        <begin position="161"/>
        <end position="181"/>
    </location>
</feature>